<reference evidence="1" key="1">
    <citation type="submission" date="2021-12" db="EMBL/GenBank/DDBJ databases">
        <authorList>
            <person name="Zaccaron A."/>
            <person name="Stergiopoulos I."/>
        </authorList>
    </citation>
    <scope>NUCLEOTIDE SEQUENCE</scope>
    <source>
        <strain evidence="1">Race5_Kim</strain>
    </source>
</reference>
<keyword evidence="2" id="KW-1185">Reference proteome</keyword>
<evidence type="ECO:0000313" key="1">
    <source>
        <dbReference type="EMBL" id="UJO18138.1"/>
    </source>
</evidence>
<accession>A0A9Q8LIR6</accession>
<organism evidence="1 2">
    <name type="scientific">Passalora fulva</name>
    <name type="common">Tomato leaf mold</name>
    <name type="synonym">Cladosporium fulvum</name>
    <dbReference type="NCBI Taxonomy" id="5499"/>
    <lineage>
        <taxon>Eukaryota</taxon>
        <taxon>Fungi</taxon>
        <taxon>Dikarya</taxon>
        <taxon>Ascomycota</taxon>
        <taxon>Pezizomycotina</taxon>
        <taxon>Dothideomycetes</taxon>
        <taxon>Dothideomycetidae</taxon>
        <taxon>Mycosphaerellales</taxon>
        <taxon>Mycosphaerellaceae</taxon>
        <taxon>Fulvia</taxon>
    </lineage>
</organism>
<dbReference type="RefSeq" id="XP_047762504.1">
    <property type="nucleotide sequence ID" value="XM_047904636.1"/>
</dbReference>
<dbReference type="GeneID" id="71985366"/>
<proteinExistence type="predicted"/>
<dbReference type="EMBL" id="CP090167">
    <property type="protein sequence ID" value="UJO18138.1"/>
    <property type="molecule type" value="Genomic_DNA"/>
</dbReference>
<sequence>MVAQWPDKSWSFMAGLLRMSAKVGLAWNRLNRQRGQMLCVMSDPKPSRLRVLLSLSPGGQGLPYGQLVGIKSFDGPEIPLNRLHNFADPSSWST</sequence>
<protein>
    <submittedName>
        <fullName evidence="1">Uncharacterized protein</fullName>
    </submittedName>
</protein>
<name>A0A9Q8LIR6_PASFU</name>
<dbReference type="AlphaFoldDB" id="A0A9Q8LIR6"/>
<gene>
    <name evidence="1" type="ORF">CLAFUR5_05488</name>
</gene>
<evidence type="ECO:0000313" key="2">
    <source>
        <dbReference type="Proteomes" id="UP000756132"/>
    </source>
</evidence>
<dbReference type="Proteomes" id="UP000756132">
    <property type="component" value="Chromosome 5"/>
</dbReference>
<reference evidence="1" key="2">
    <citation type="journal article" date="2022" name="Microb. Genom.">
        <title>A chromosome-scale genome assembly of the tomato pathogen Cladosporium fulvum reveals a compartmentalized genome architecture and the presence of a dispensable chromosome.</title>
        <authorList>
            <person name="Zaccaron A.Z."/>
            <person name="Chen L.H."/>
            <person name="Samaras A."/>
            <person name="Stergiopoulos I."/>
        </authorList>
    </citation>
    <scope>NUCLEOTIDE SEQUENCE</scope>
    <source>
        <strain evidence="1">Race5_Kim</strain>
    </source>
</reference>
<dbReference type="KEGG" id="ffu:CLAFUR5_05488"/>